<protein>
    <submittedName>
        <fullName evidence="2">Uncharacterized protein</fullName>
    </submittedName>
</protein>
<evidence type="ECO:0000256" key="1">
    <source>
        <dbReference type="SAM" id="Phobius"/>
    </source>
</evidence>
<accession>A0A841C4M7</accession>
<reference evidence="2 3" key="1">
    <citation type="submission" date="2020-08" db="EMBL/GenBank/DDBJ databases">
        <title>Sequencing the genomes of 1000 actinobacteria strains.</title>
        <authorList>
            <person name="Klenk H.-P."/>
        </authorList>
    </citation>
    <scope>NUCLEOTIDE SEQUENCE [LARGE SCALE GENOMIC DNA]</scope>
    <source>
        <strain evidence="2 3">DSM 45362</strain>
    </source>
</reference>
<sequence>MRFFTDFMITGVLQVTAIWSALIAVAAIACLLILRPVHTHTASLDEARAQARARLRLRRQVKDLSRYAEEVHVAADRATVMADRFRSRWLAAHDMVERAFDRAEHANAAERRLAVAALLPLPEPTEDPAELADRARFLRRAVMASCARNELPLFELSEALAHRNGWDPARHPVEQELAVQRAVLAAMESEHAAALARERELWEQAQAALAQARSLRGEAAAAALRCGRQRDRLAESTRPRRIARKAAIRAAAPVAARPAEQRPAEWRARWNGPTTVMRVISSRTA</sequence>
<dbReference type="PROSITE" id="PS51257">
    <property type="entry name" value="PROKAR_LIPOPROTEIN"/>
    <property type="match status" value="1"/>
</dbReference>
<keyword evidence="1" id="KW-0812">Transmembrane</keyword>
<evidence type="ECO:0000313" key="3">
    <source>
        <dbReference type="Proteomes" id="UP000587527"/>
    </source>
</evidence>
<dbReference type="RefSeq" id="WP_184845606.1">
    <property type="nucleotide sequence ID" value="NZ_JACHMN010000003.1"/>
</dbReference>
<dbReference type="AlphaFoldDB" id="A0A841C4M7"/>
<dbReference type="EMBL" id="JACHMN010000003">
    <property type="protein sequence ID" value="MBB5873920.1"/>
    <property type="molecule type" value="Genomic_DNA"/>
</dbReference>
<keyword evidence="3" id="KW-1185">Reference proteome</keyword>
<dbReference type="Proteomes" id="UP000587527">
    <property type="component" value="Unassembled WGS sequence"/>
</dbReference>
<organism evidence="2 3">
    <name type="scientific">Allocatelliglobosispora scoriae</name>
    <dbReference type="NCBI Taxonomy" id="643052"/>
    <lineage>
        <taxon>Bacteria</taxon>
        <taxon>Bacillati</taxon>
        <taxon>Actinomycetota</taxon>
        <taxon>Actinomycetes</taxon>
        <taxon>Micromonosporales</taxon>
        <taxon>Micromonosporaceae</taxon>
        <taxon>Allocatelliglobosispora</taxon>
    </lineage>
</organism>
<evidence type="ECO:0000313" key="2">
    <source>
        <dbReference type="EMBL" id="MBB5873920.1"/>
    </source>
</evidence>
<keyword evidence="1" id="KW-1133">Transmembrane helix</keyword>
<proteinExistence type="predicted"/>
<feature type="transmembrane region" description="Helical" evidence="1">
    <location>
        <begin position="12"/>
        <end position="34"/>
    </location>
</feature>
<name>A0A841C4M7_9ACTN</name>
<keyword evidence="1" id="KW-0472">Membrane</keyword>
<comment type="caution">
    <text evidence="2">The sequence shown here is derived from an EMBL/GenBank/DDBJ whole genome shotgun (WGS) entry which is preliminary data.</text>
</comment>
<gene>
    <name evidence="2" type="ORF">F4553_007354</name>
</gene>